<keyword evidence="1" id="KW-0812">Transmembrane</keyword>
<comment type="caution">
    <text evidence="3">The sequence shown here is derived from an EMBL/GenBank/DDBJ whole genome shotgun (WGS) entry which is preliminary data.</text>
</comment>
<reference evidence="3 4" key="1">
    <citation type="submission" date="2019-12" db="EMBL/GenBank/DDBJ databases">
        <authorList>
            <person name="Li M."/>
        </authorList>
    </citation>
    <scope>NUCLEOTIDE SEQUENCE [LARGE SCALE GENOMIC DNA]</scope>
    <source>
        <strain evidence="3 4">GBMRC 2024</strain>
    </source>
</reference>
<dbReference type="RefSeq" id="WP_160892685.1">
    <property type="nucleotide sequence ID" value="NZ_WUMU01000004.1"/>
</dbReference>
<dbReference type="AlphaFoldDB" id="A0A6L7G1L0"/>
<organism evidence="3 4">
    <name type="scientific">Pseudooceanicola albus</name>
    <dbReference type="NCBI Taxonomy" id="2692189"/>
    <lineage>
        <taxon>Bacteria</taxon>
        <taxon>Pseudomonadati</taxon>
        <taxon>Pseudomonadota</taxon>
        <taxon>Alphaproteobacteria</taxon>
        <taxon>Rhodobacterales</taxon>
        <taxon>Paracoccaceae</taxon>
        <taxon>Pseudooceanicola</taxon>
    </lineage>
</organism>
<feature type="domain" description="Chlorhexidine efflux transporter" evidence="2">
    <location>
        <begin position="2"/>
        <end position="65"/>
    </location>
</feature>
<evidence type="ECO:0000259" key="2">
    <source>
        <dbReference type="Pfam" id="PF05232"/>
    </source>
</evidence>
<feature type="transmembrane region" description="Helical" evidence="1">
    <location>
        <begin position="37"/>
        <end position="55"/>
    </location>
</feature>
<feature type="transmembrane region" description="Helical" evidence="1">
    <location>
        <begin position="75"/>
        <end position="99"/>
    </location>
</feature>
<protein>
    <submittedName>
        <fullName evidence="3">PACE efflux transporter</fullName>
    </submittedName>
</protein>
<gene>
    <name evidence="3" type="ORF">GR170_06100</name>
</gene>
<keyword evidence="1" id="KW-0472">Membrane</keyword>
<name>A0A6L7G1L0_9RHOB</name>
<keyword evidence="4" id="KW-1185">Reference proteome</keyword>
<proteinExistence type="predicted"/>
<feature type="transmembrane region" description="Helical" evidence="1">
    <location>
        <begin position="105"/>
        <end position="129"/>
    </location>
</feature>
<evidence type="ECO:0000313" key="4">
    <source>
        <dbReference type="Proteomes" id="UP000477911"/>
    </source>
</evidence>
<dbReference type="Pfam" id="PF05232">
    <property type="entry name" value="BTP"/>
    <property type="match status" value="2"/>
</dbReference>
<evidence type="ECO:0000313" key="3">
    <source>
        <dbReference type="EMBL" id="MXN17398.1"/>
    </source>
</evidence>
<feature type="domain" description="Chlorhexidine efflux transporter" evidence="2">
    <location>
        <begin position="74"/>
        <end position="134"/>
    </location>
</feature>
<dbReference type="Proteomes" id="UP000477911">
    <property type="component" value="Unassembled WGS sequence"/>
</dbReference>
<evidence type="ECO:0000256" key="1">
    <source>
        <dbReference type="SAM" id="Phobius"/>
    </source>
</evidence>
<dbReference type="EMBL" id="WUMU01000004">
    <property type="protein sequence ID" value="MXN17398.1"/>
    <property type="molecule type" value="Genomic_DNA"/>
</dbReference>
<dbReference type="InterPro" id="IPR007896">
    <property type="entry name" value="BTP_bacteria"/>
</dbReference>
<sequence>MRSPLDRLRHTLCFEVLALLIMIPLGAALFGQPLGDIGVVGAVSATVAAIWNYVYNLMFDHAMLRLSGGTRKGPVVRVGHAVGLEITLLLMLLPFMSWYLGVPLWQALIMDLSFAAFYTVYALGFNWGYDRLFPLPEWRDPPAAGPEGDRA</sequence>
<keyword evidence="1" id="KW-1133">Transmembrane helix</keyword>
<accession>A0A6L7G1L0</accession>
<dbReference type="InterPro" id="IPR058208">
    <property type="entry name" value="PACE"/>
</dbReference>
<dbReference type="NCBIfam" id="NF033664">
    <property type="entry name" value="PACE_transport"/>
    <property type="match status" value="1"/>
</dbReference>
<feature type="transmembrane region" description="Helical" evidence="1">
    <location>
        <begin position="12"/>
        <end position="31"/>
    </location>
</feature>